<feature type="signal peptide" evidence="1">
    <location>
        <begin position="1"/>
        <end position="24"/>
    </location>
</feature>
<accession>A0A517XU64</accession>
<dbReference type="AlphaFoldDB" id="A0A517XU64"/>
<feature type="chain" id="PRO_5022113881" evidence="1">
    <location>
        <begin position="25"/>
        <end position="310"/>
    </location>
</feature>
<sequence length="310" mass="33138" precursor="true">MRHRGVTIGLVAVAALGAAAAVWAAWPVQPQPTDWSDEYRAAPPSAATGYDLTPKPAPEIGPGTVVDKSAPPGWSHLVIKSLPRVRADQRAGLPDLTVEKAGWMFTAFLAEVGRDTDGSYALKRLGLGLGAKGTDRDVVVTSDTAGKHGVPLGLFGGMILDKGYAVQRKAVVPLWSPAFGLLDTPVWFRCGDTNRLVRYRYALLADRATGRLDVLMWSLGADGPGCAALAEVVRVATNTIDPAELVVDRRKVNRLGMPSDDAFAVEVLPPGVRRPMPDSLRQLAGTTRFSPDSARDLEAGLRRLARDFSP</sequence>
<dbReference type="OrthoDB" id="244653at2"/>
<dbReference type="RefSeq" id="WP_145239648.1">
    <property type="nucleotide sequence ID" value="NZ_CP036273.1"/>
</dbReference>
<gene>
    <name evidence="2" type="ORF">ETAA1_30130</name>
</gene>
<organism evidence="2 3">
    <name type="scientific">Urbifossiella limnaea</name>
    <dbReference type="NCBI Taxonomy" id="2528023"/>
    <lineage>
        <taxon>Bacteria</taxon>
        <taxon>Pseudomonadati</taxon>
        <taxon>Planctomycetota</taxon>
        <taxon>Planctomycetia</taxon>
        <taxon>Gemmatales</taxon>
        <taxon>Gemmataceae</taxon>
        <taxon>Urbifossiella</taxon>
    </lineage>
</organism>
<dbReference type="Proteomes" id="UP000319576">
    <property type="component" value="Chromosome"/>
</dbReference>
<keyword evidence="1" id="KW-0732">Signal</keyword>
<evidence type="ECO:0000256" key="1">
    <source>
        <dbReference type="SAM" id="SignalP"/>
    </source>
</evidence>
<evidence type="ECO:0000313" key="2">
    <source>
        <dbReference type="EMBL" id="QDU21049.1"/>
    </source>
</evidence>
<reference evidence="2 3" key="1">
    <citation type="submission" date="2019-02" db="EMBL/GenBank/DDBJ databases">
        <title>Deep-cultivation of Planctomycetes and their phenomic and genomic characterization uncovers novel biology.</title>
        <authorList>
            <person name="Wiegand S."/>
            <person name="Jogler M."/>
            <person name="Boedeker C."/>
            <person name="Pinto D."/>
            <person name="Vollmers J."/>
            <person name="Rivas-Marin E."/>
            <person name="Kohn T."/>
            <person name="Peeters S.H."/>
            <person name="Heuer A."/>
            <person name="Rast P."/>
            <person name="Oberbeckmann S."/>
            <person name="Bunk B."/>
            <person name="Jeske O."/>
            <person name="Meyerdierks A."/>
            <person name="Storesund J.E."/>
            <person name="Kallscheuer N."/>
            <person name="Luecker S."/>
            <person name="Lage O.M."/>
            <person name="Pohl T."/>
            <person name="Merkel B.J."/>
            <person name="Hornburger P."/>
            <person name="Mueller R.-W."/>
            <person name="Bruemmer F."/>
            <person name="Labrenz M."/>
            <person name="Spormann A.M."/>
            <person name="Op den Camp H."/>
            <person name="Overmann J."/>
            <person name="Amann R."/>
            <person name="Jetten M.S.M."/>
            <person name="Mascher T."/>
            <person name="Medema M.H."/>
            <person name="Devos D.P."/>
            <person name="Kaster A.-K."/>
            <person name="Ovreas L."/>
            <person name="Rohde M."/>
            <person name="Galperin M.Y."/>
            <person name="Jogler C."/>
        </authorList>
    </citation>
    <scope>NUCLEOTIDE SEQUENCE [LARGE SCALE GENOMIC DNA]</scope>
    <source>
        <strain evidence="2 3">ETA_A1</strain>
    </source>
</reference>
<proteinExistence type="predicted"/>
<evidence type="ECO:0000313" key="3">
    <source>
        <dbReference type="Proteomes" id="UP000319576"/>
    </source>
</evidence>
<keyword evidence="3" id="KW-1185">Reference proteome</keyword>
<protein>
    <submittedName>
        <fullName evidence="2">Uncharacterized protein</fullName>
    </submittedName>
</protein>
<name>A0A517XU64_9BACT</name>
<dbReference type="KEGG" id="uli:ETAA1_30130"/>
<dbReference type="EMBL" id="CP036273">
    <property type="protein sequence ID" value="QDU21049.1"/>
    <property type="molecule type" value="Genomic_DNA"/>
</dbReference>